<gene>
    <name evidence="1" type="ORF">EB812_00480</name>
</gene>
<name>A0A6H3FEK1_9BACT</name>
<evidence type="ECO:0000313" key="1">
    <source>
        <dbReference type="EMBL" id="TBH81799.1"/>
    </source>
</evidence>
<reference evidence="1 2" key="1">
    <citation type="submission" date="2018-12" db="EMBL/GenBank/DDBJ databases">
        <title>First genome draft of Desulfovibrio legallis sp. nov.</title>
        <authorList>
            <person name="Ben Dhia O."/>
            <person name="Najjari A."/>
            <person name="Ferjani R."/>
            <person name="Fhoula I."/>
            <person name="Fardeau M.-L."/>
            <person name="Boudabbous A."/>
            <person name="Ouzari H.I."/>
        </authorList>
    </citation>
    <scope>NUCLEOTIDE SEQUENCE [LARGE SCALE GENOMIC DNA]</scope>
    <source>
        <strain evidence="1 2">H1T</strain>
    </source>
</reference>
<protein>
    <submittedName>
        <fullName evidence="1">Uncharacterized protein</fullName>
    </submittedName>
</protein>
<sequence>MKKFLLPLALAGALTLTLLLGINFVLRPHVEREVLQSLQHISLSSGGQPYETSADQVTLAPFSRDLTIRGLTFRGHSPEGPLAYTVAEAHVRLPVRILLAFTPLRPLALPKEGLVPVAQNVDLRNVVLRTPQARGVLQHETIDVLRADAALAAEALAPAQIMDAADILYRMGADNLRARFITVEIPGSAGLTRMTIDTAELRRWQGGSMGAFDLSDLRLAVNGREALRLGRLEQRDIHLPHEDTLRRLMDVADKTGAGMDRALAALIPLTDSMLAANPPLLGGLRAADLDLSLGNKNIRVRQVRFRWLSTAPRHSLSQVEGLDLPEGTLELLTGLNLPATVADLSFESRKTGLHQSWEKASVRATGLGDLNCALTIHDAGQGASLLLQRYSGLSLTFTDAGLTSLLVRALAPESDEALATLNAALASPSLTTTPQNRNIGKALRTFFTRPGTLEVRTRTERPLGADDLLLASENPGAFFDVTATAGRLTIEEQLRGLPPSGQPAAGPSGL</sequence>
<comment type="caution">
    <text evidence="1">The sequence shown here is derived from an EMBL/GenBank/DDBJ whole genome shotgun (WGS) entry which is preliminary data.</text>
</comment>
<evidence type="ECO:0000313" key="2">
    <source>
        <dbReference type="Proteomes" id="UP000292919"/>
    </source>
</evidence>
<organism evidence="1 2">
    <name type="scientific">Desulfovibrio legallii</name>
    <dbReference type="NCBI Taxonomy" id="571438"/>
    <lineage>
        <taxon>Bacteria</taxon>
        <taxon>Pseudomonadati</taxon>
        <taxon>Thermodesulfobacteriota</taxon>
        <taxon>Desulfovibrionia</taxon>
        <taxon>Desulfovibrionales</taxon>
        <taxon>Desulfovibrionaceae</taxon>
        <taxon>Desulfovibrio</taxon>
    </lineage>
</organism>
<dbReference type="RefSeq" id="WP_118228995.1">
    <property type="nucleotide sequence ID" value="NZ_JAQDZC010000002.1"/>
</dbReference>
<proteinExistence type="predicted"/>
<accession>A0A6H3FEK1</accession>
<dbReference type="AlphaFoldDB" id="A0A6H3FEK1"/>
<dbReference type="EMBL" id="SIXC01000001">
    <property type="protein sequence ID" value="TBH81799.1"/>
    <property type="molecule type" value="Genomic_DNA"/>
</dbReference>
<dbReference type="Proteomes" id="UP000292919">
    <property type="component" value="Unassembled WGS sequence"/>
</dbReference>
<keyword evidence="2" id="KW-1185">Reference proteome</keyword>